<gene>
    <name evidence="8" type="ORF">GFSPODELE1_LOCUS4856</name>
</gene>
<evidence type="ECO:0000256" key="3">
    <source>
        <dbReference type="ARBA" id="ARBA00012093"/>
    </source>
</evidence>
<dbReference type="InterPro" id="IPR036052">
    <property type="entry name" value="TrpB-like_PALP_sf"/>
</dbReference>
<reference evidence="9" key="1">
    <citation type="submission" date="2024-04" db="EMBL/GenBank/DDBJ databases">
        <authorList>
            <person name="Shaw F."/>
            <person name="Minotto A."/>
        </authorList>
    </citation>
    <scope>NUCLEOTIDE SEQUENCE [LARGE SCALE GENOMIC DNA]</scope>
</reference>
<dbReference type="Proteomes" id="UP001497453">
    <property type="component" value="Chromosome 3"/>
</dbReference>
<organism evidence="8 9">
    <name type="scientific">Somion occarium</name>
    <dbReference type="NCBI Taxonomy" id="3059160"/>
    <lineage>
        <taxon>Eukaryota</taxon>
        <taxon>Fungi</taxon>
        <taxon>Dikarya</taxon>
        <taxon>Basidiomycota</taxon>
        <taxon>Agaricomycotina</taxon>
        <taxon>Agaricomycetes</taxon>
        <taxon>Polyporales</taxon>
        <taxon>Cerrenaceae</taxon>
        <taxon>Somion</taxon>
    </lineage>
</organism>
<evidence type="ECO:0000313" key="8">
    <source>
        <dbReference type="EMBL" id="CAL1704108.1"/>
    </source>
</evidence>
<keyword evidence="5" id="KW-0456">Lyase</keyword>
<dbReference type="Gene3D" id="3.40.50.1100">
    <property type="match status" value="2"/>
</dbReference>
<evidence type="ECO:0000256" key="2">
    <source>
        <dbReference type="ARBA" id="ARBA00010869"/>
    </source>
</evidence>
<evidence type="ECO:0000256" key="5">
    <source>
        <dbReference type="ARBA" id="ARBA00023239"/>
    </source>
</evidence>
<keyword evidence="9" id="KW-1185">Reference proteome</keyword>
<keyword evidence="4" id="KW-0663">Pyridoxal phosphate</keyword>
<comment type="similarity">
    <text evidence="2">Belongs to the serine/threonine dehydratase family.</text>
</comment>
<accession>A0ABP1DAQ9</accession>
<dbReference type="Pfam" id="PF00291">
    <property type="entry name" value="PALP"/>
    <property type="match status" value="1"/>
</dbReference>
<evidence type="ECO:0000256" key="4">
    <source>
        <dbReference type="ARBA" id="ARBA00022898"/>
    </source>
</evidence>
<comment type="cofactor">
    <cofactor evidence="1">
        <name>pyridoxal 5'-phosphate</name>
        <dbReference type="ChEBI" id="CHEBI:597326"/>
    </cofactor>
</comment>
<dbReference type="EC" id="4.3.1.17" evidence="3"/>
<comment type="catalytic activity">
    <reaction evidence="6">
        <text>L-serine = pyruvate + NH4(+)</text>
        <dbReference type="Rhea" id="RHEA:19169"/>
        <dbReference type="ChEBI" id="CHEBI:15361"/>
        <dbReference type="ChEBI" id="CHEBI:28938"/>
        <dbReference type="ChEBI" id="CHEBI:33384"/>
        <dbReference type="EC" id="4.3.1.17"/>
    </reaction>
</comment>
<dbReference type="InterPro" id="IPR001926">
    <property type="entry name" value="TrpB-like_PALP"/>
</dbReference>
<evidence type="ECO:0000256" key="6">
    <source>
        <dbReference type="ARBA" id="ARBA00049406"/>
    </source>
</evidence>
<dbReference type="SUPFAM" id="SSF53686">
    <property type="entry name" value="Tryptophan synthase beta subunit-like PLP-dependent enzymes"/>
    <property type="match status" value="1"/>
</dbReference>
<feature type="domain" description="Tryptophan synthase beta chain-like PALP" evidence="7">
    <location>
        <begin position="7"/>
        <end position="332"/>
    </location>
</feature>
<evidence type="ECO:0000313" key="9">
    <source>
        <dbReference type="Proteomes" id="UP001497453"/>
    </source>
</evidence>
<dbReference type="PANTHER" id="PTHR48078:SF2">
    <property type="entry name" value="CATABOLIC L-SERINE_THREONINE DEHYDRATASE"/>
    <property type="match status" value="1"/>
</dbReference>
<sequence length="373" mass="39558">MGNLWLETPLIHSPHISARLGCNVYLKLESLQPSQSFKYRGISHFIQHALAQYGPSVHLVIASGGNAGLAAAVAAKALGLLCTVYLPQGAGTPSILQFFEQANADVKEEGNCYAQALKAAGEAVASDPKAVLVPAYEDPILWEGHASMIPEIAKQLPQGTKPDAILCSVGGAGLIGGVMSGCKQVNWDDVPLVALETTGSNCFYRSLALNPGPFVSQQGVAADTEVIDVPEHGIKIAHVPKITSRAASLGASAPAAGVVKMALQRSGGIKSVCVPDELSMHAGLQFAEEHKMLVELACATTMIPAYSSDIFNRLVPERSDGKERTVVFIVCGGFKISLNEMVEHEALVNRALQEKSGHWEVFCNGAQWDIPQQ</sequence>
<dbReference type="PANTHER" id="PTHR48078">
    <property type="entry name" value="THREONINE DEHYDRATASE, MITOCHONDRIAL-RELATED"/>
    <property type="match status" value="1"/>
</dbReference>
<protein>
    <recommendedName>
        <fullName evidence="3">L-serine ammonia-lyase</fullName>
        <ecNumber evidence="3">4.3.1.17</ecNumber>
    </recommendedName>
</protein>
<proteinExistence type="inferred from homology"/>
<evidence type="ECO:0000259" key="7">
    <source>
        <dbReference type="Pfam" id="PF00291"/>
    </source>
</evidence>
<dbReference type="EMBL" id="OZ037946">
    <property type="protein sequence ID" value="CAL1704108.1"/>
    <property type="molecule type" value="Genomic_DNA"/>
</dbReference>
<dbReference type="InterPro" id="IPR050147">
    <property type="entry name" value="Ser/Thr_Dehydratase"/>
</dbReference>
<evidence type="ECO:0000256" key="1">
    <source>
        <dbReference type="ARBA" id="ARBA00001933"/>
    </source>
</evidence>
<name>A0ABP1DAQ9_9APHY</name>